<dbReference type="SMART" id="SM00355">
    <property type="entry name" value="ZnF_C2H2"/>
    <property type="match status" value="2"/>
</dbReference>
<dbReference type="PANTHER" id="PTHR47222:SF2">
    <property type="entry name" value="ZINC FINGER PROTEIN 687"/>
    <property type="match status" value="1"/>
</dbReference>
<proteinExistence type="inferred from homology"/>
<evidence type="ECO:0000256" key="7">
    <source>
        <dbReference type="ARBA" id="ARBA00023015"/>
    </source>
</evidence>
<dbReference type="AlphaFoldDB" id="A0A4W3GNQ4"/>
<dbReference type="Proteomes" id="UP000314986">
    <property type="component" value="Unassembled WGS sequence"/>
</dbReference>
<keyword evidence="9" id="KW-0804">Transcription</keyword>
<name>A0A4W3GNQ4_CALMI</name>
<feature type="domain" description="C2H2-type" evidence="12">
    <location>
        <begin position="4"/>
        <end position="32"/>
    </location>
</feature>
<evidence type="ECO:0000313" key="14">
    <source>
        <dbReference type="Proteomes" id="UP000314986"/>
    </source>
</evidence>
<evidence type="ECO:0000256" key="5">
    <source>
        <dbReference type="ARBA" id="ARBA00022771"/>
    </source>
</evidence>
<keyword evidence="10" id="KW-0539">Nucleus</keyword>
<keyword evidence="7" id="KW-0805">Transcription regulation</keyword>
<reference evidence="14" key="2">
    <citation type="journal article" date="2007" name="PLoS Biol.">
        <title>Survey sequencing and comparative analysis of the elephant shark (Callorhinchus milii) genome.</title>
        <authorList>
            <person name="Venkatesh B."/>
            <person name="Kirkness E.F."/>
            <person name="Loh Y.H."/>
            <person name="Halpern A.L."/>
            <person name="Lee A.P."/>
            <person name="Johnson J."/>
            <person name="Dandona N."/>
            <person name="Viswanathan L.D."/>
            <person name="Tay A."/>
            <person name="Venter J.C."/>
            <person name="Strausberg R.L."/>
            <person name="Brenner S."/>
        </authorList>
    </citation>
    <scope>NUCLEOTIDE SEQUENCE [LARGE SCALE GENOMIC DNA]</scope>
</reference>
<evidence type="ECO:0000256" key="10">
    <source>
        <dbReference type="ARBA" id="ARBA00023242"/>
    </source>
</evidence>
<comment type="subcellular location">
    <subcellularLocation>
        <location evidence="1">Nucleus</location>
    </subcellularLocation>
</comment>
<dbReference type="GO" id="GO:0003677">
    <property type="term" value="F:DNA binding"/>
    <property type="evidence" value="ECO:0007669"/>
    <property type="project" value="UniProtKB-KW"/>
</dbReference>
<comment type="similarity">
    <text evidence="2">Belongs to the krueppel C2H2-type zinc-finger protein family.</text>
</comment>
<keyword evidence="4" id="KW-0677">Repeat</keyword>
<keyword evidence="5 11" id="KW-0863">Zinc-finger</keyword>
<reference evidence="13" key="5">
    <citation type="submission" date="2025-09" db="UniProtKB">
        <authorList>
            <consortium name="Ensembl"/>
        </authorList>
    </citation>
    <scope>IDENTIFICATION</scope>
</reference>
<dbReference type="InterPro" id="IPR045914">
    <property type="entry name" value="Zn532-like"/>
</dbReference>
<dbReference type="Ensembl" id="ENSCMIT00000004765.1">
    <property type="protein sequence ID" value="ENSCMIP00000004595.1"/>
    <property type="gene ID" value="ENSCMIG00000002732.1"/>
</dbReference>
<dbReference type="InterPro" id="IPR013087">
    <property type="entry name" value="Znf_C2H2_type"/>
</dbReference>
<dbReference type="Gene3D" id="3.30.160.60">
    <property type="entry name" value="Classic Zinc Finger"/>
    <property type="match status" value="1"/>
</dbReference>
<dbReference type="GO" id="GO:0008270">
    <property type="term" value="F:zinc ion binding"/>
    <property type="evidence" value="ECO:0007669"/>
    <property type="project" value="UniProtKB-KW"/>
</dbReference>
<sequence>MKKFPCRLCERSFCSAPSLRRHVRVNHEGIKRVYSCRHCTEGKRTFSSRLILEKHLQVIHGINVADHAHPQDSLFQRVNVEVLRLCLCLCLALSNAHSRTLSITFSHARSPSHNNNNNNKMTFV</sequence>
<keyword evidence="6" id="KW-0862">Zinc</keyword>
<keyword evidence="14" id="KW-1185">Reference proteome</keyword>
<reference evidence="13" key="4">
    <citation type="submission" date="2025-08" db="UniProtKB">
        <authorList>
            <consortium name="Ensembl"/>
        </authorList>
    </citation>
    <scope>IDENTIFICATION</scope>
</reference>
<dbReference type="InterPro" id="IPR041697">
    <property type="entry name" value="Znf-C2H2_11"/>
</dbReference>
<accession>A0A4W3GNQ4</accession>
<evidence type="ECO:0000256" key="3">
    <source>
        <dbReference type="ARBA" id="ARBA00022723"/>
    </source>
</evidence>
<protein>
    <recommendedName>
        <fullName evidence="12">C2H2-type domain-containing protein</fullName>
    </recommendedName>
</protein>
<dbReference type="GO" id="GO:0005634">
    <property type="term" value="C:nucleus"/>
    <property type="evidence" value="ECO:0007669"/>
    <property type="project" value="UniProtKB-SubCell"/>
</dbReference>
<organism evidence="13 14">
    <name type="scientific">Callorhinchus milii</name>
    <name type="common">Ghost shark</name>
    <dbReference type="NCBI Taxonomy" id="7868"/>
    <lineage>
        <taxon>Eukaryota</taxon>
        <taxon>Metazoa</taxon>
        <taxon>Chordata</taxon>
        <taxon>Craniata</taxon>
        <taxon>Vertebrata</taxon>
        <taxon>Chondrichthyes</taxon>
        <taxon>Holocephali</taxon>
        <taxon>Chimaeriformes</taxon>
        <taxon>Callorhinchidae</taxon>
        <taxon>Callorhinchus</taxon>
    </lineage>
</organism>
<keyword evidence="8" id="KW-0238">DNA-binding</keyword>
<dbReference type="PROSITE" id="PS00028">
    <property type="entry name" value="ZINC_FINGER_C2H2_1"/>
    <property type="match status" value="1"/>
</dbReference>
<dbReference type="PANTHER" id="PTHR47222">
    <property type="entry name" value="ZINC FINGER PROTEIN 532-RELATED"/>
    <property type="match status" value="1"/>
</dbReference>
<evidence type="ECO:0000256" key="8">
    <source>
        <dbReference type="ARBA" id="ARBA00023125"/>
    </source>
</evidence>
<reference evidence="14" key="1">
    <citation type="journal article" date="2006" name="Science">
        <title>Ancient noncoding elements conserved in the human genome.</title>
        <authorList>
            <person name="Venkatesh B."/>
            <person name="Kirkness E.F."/>
            <person name="Loh Y.H."/>
            <person name="Halpern A.L."/>
            <person name="Lee A.P."/>
            <person name="Johnson J."/>
            <person name="Dandona N."/>
            <person name="Viswanathan L.D."/>
            <person name="Tay A."/>
            <person name="Venter J.C."/>
            <person name="Strausberg R.L."/>
            <person name="Brenner S."/>
        </authorList>
    </citation>
    <scope>NUCLEOTIDE SEQUENCE [LARGE SCALE GENOMIC DNA]</scope>
</reference>
<evidence type="ECO:0000256" key="11">
    <source>
        <dbReference type="PROSITE-ProRule" id="PRU00042"/>
    </source>
</evidence>
<dbReference type="OMA" id="RHCTEGK"/>
<dbReference type="STRING" id="7868.ENSCMIP00000004595"/>
<evidence type="ECO:0000256" key="6">
    <source>
        <dbReference type="ARBA" id="ARBA00022833"/>
    </source>
</evidence>
<evidence type="ECO:0000256" key="4">
    <source>
        <dbReference type="ARBA" id="ARBA00022737"/>
    </source>
</evidence>
<evidence type="ECO:0000256" key="9">
    <source>
        <dbReference type="ARBA" id="ARBA00023163"/>
    </source>
</evidence>
<dbReference type="Pfam" id="PF16622">
    <property type="entry name" value="zf-C2H2_11"/>
    <property type="match status" value="1"/>
</dbReference>
<evidence type="ECO:0000256" key="1">
    <source>
        <dbReference type="ARBA" id="ARBA00004123"/>
    </source>
</evidence>
<keyword evidence="3" id="KW-0479">Metal-binding</keyword>
<dbReference type="InParanoid" id="A0A4W3GNQ4"/>
<evidence type="ECO:0000259" key="12">
    <source>
        <dbReference type="PROSITE" id="PS50157"/>
    </source>
</evidence>
<evidence type="ECO:0000313" key="13">
    <source>
        <dbReference type="Ensembl" id="ENSCMIP00000004595.1"/>
    </source>
</evidence>
<dbReference type="PROSITE" id="PS50157">
    <property type="entry name" value="ZINC_FINGER_C2H2_2"/>
    <property type="match status" value="1"/>
</dbReference>
<evidence type="ECO:0000256" key="2">
    <source>
        <dbReference type="ARBA" id="ARBA00006991"/>
    </source>
</evidence>
<reference evidence="14" key="3">
    <citation type="journal article" date="2014" name="Nature">
        <title>Elephant shark genome provides unique insights into gnathostome evolution.</title>
        <authorList>
            <consortium name="International Elephant Shark Genome Sequencing Consortium"/>
            <person name="Venkatesh B."/>
            <person name="Lee A.P."/>
            <person name="Ravi V."/>
            <person name="Maurya A.K."/>
            <person name="Lian M.M."/>
            <person name="Swann J.B."/>
            <person name="Ohta Y."/>
            <person name="Flajnik M.F."/>
            <person name="Sutoh Y."/>
            <person name="Kasahara M."/>
            <person name="Hoon S."/>
            <person name="Gangu V."/>
            <person name="Roy S.W."/>
            <person name="Irimia M."/>
            <person name="Korzh V."/>
            <person name="Kondrychyn I."/>
            <person name="Lim Z.W."/>
            <person name="Tay B.H."/>
            <person name="Tohari S."/>
            <person name="Kong K.W."/>
            <person name="Ho S."/>
            <person name="Lorente-Galdos B."/>
            <person name="Quilez J."/>
            <person name="Marques-Bonet T."/>
            <person name="Raney B.J."/>
            <person name="Ingham P.W."/>
            <person name="Tay A."/>
            <person name="Hillier L.W."/>
            <person name="Minx P."/>
            <person name="Boehm T."/>
            <person name="Wilson R.K."/>
            <person name="Brenner S."/>
            <person name="Warren W.C."/>
        </authorList>
    </citation>
    <scope>NUCLEOTIDE SEQUENCE [LARGE SCALE GENOMIC DNA]</scope>
</reference>